<evidence type="ECO:0000313" key="1">
    <source>
        <dbReference type="EMBL" id="MDR6594689.1"/>
    </source>
</evidence>
<comment type="caution">
    <text evidence="1">The sequence shown here is derived from an EMBL/GenBank/DDBJ whole genome shotgun (WGS) entry which is preliminary data.</text>
</comment>
<sequence>MTIAEPLTGGQLSAVSPARGAQGQTALAPGSVLHTANAGMIVERTAQVRNEFHSEARVFARELAEHINTTQEGVASVFLYEETFGVKDRIHWLIHLKSMDAYDTLVRMGDSDEGYRALFGKQRIAPERGGGTWSRMFLDGSLSETVMLPQFWGMYGTKVDGELERSTDVYLSEDADVDLPPARAQTTQSDEELLHSANAGILLHRTAEILYDYRSEARQFAREAAQVINDNLAGEATVLVYEDAFGPMDRIHWLIHMRSLSTYRSLMRLHVRDESAREIFFRERAPEKGGGGTWARMFTQGSFLDTALTPHHWGLYATAKPDPA</sequence>
<dbReference type="Proteomes" id="UP001268819">
    <property type="component" value="Unassembled WGS sequence"/>
</dbReference>
<accession>A0ABU1PXT0</accession>
<dbReference type="Pfam" id="PF19505">
    <property type="entry name" value="DUF6039"/>
    <property type="match status" value="1"/>
</dbReference>
<proteinExistence type="predicted"/>
<organism evidence="1 2">
    <name type="scientific">Saccharothrix longispora</name>
    <dbReference type="NCBI Taxonomy" id="33920"/>
    <lineage>
        <taxon>Bacteria</taxon>
        <taxon>Bacillati</taxon>
        <taxon>Actinomycetota</taxon>
        <taxon>Actinomycetes</taxon>
        <taxon>Pseudonocardiales</taxon>
        <taxon>Pseudonocardiaceae</taxon>
        <taxon>Saccharothrix</taxon>
    </lineage>
</organism>
<dbReference type="InterPro" id="IPR046102">
    <property type="entry name" value="DUF6039"/>
</dbReference>
<protein>
    <submittedName>
        <fullName evidence="1">Uncharacterized protein</fullName>
    </submittedName>
</protein>
<name>A0ABU1PXT0_9PSEU</name>
<evidence type="ECO:0000313" key="2">
    <source>
        <dbReference type="Proteomes" id="UP001268819"/>
    </source>
</evidence>
<dbReference type="RefSeq" id="WP_310307708.1">
    <property type="nucleotide sequence ID" value="NZ_BAAAXB010000001.1"/>
</dbReference>
<dbReference type="EMBL" id="JAVDSG010000001">
    <property type="protein sequence ID" value="MDR6594689.1"/>
    <property type="molecule type" value="Genomic_DNA"/>
</dbReference>
<keyword evidence="2" id="KW-1185">Reference proteome</keyword>
<gene>
    <name evidence="1" type="ORF">J2S66_003073</name>
</gene>
<reference evidence="1 2" key="1">
    <citation type="submission" date="2023-07" db="EMBL/GenBank/DDBJ databases">
        <title>Sequencing the genomes of 1000 actinobacteria strains.</title>
        <authorList>
            <person name="Klenk H.-P."/>
        </authorList>
    </citation>
    <scope>NUCLEOTIDE SEQUENCE [LARGE SCALE GENOMIC DNA]</scope>
    <source>
        <strain evidence="1 2">DSM 43749</strain>
    </source>
</reference>